<evidence type="ECO:0000313" key="2">
    <source>
        <dbReference type="EMBL" id="EUA06708.1"/>
    </source>
</evidence>
<dbReference type="EMBL" id="JAOB01000093">
    <property type="protein sequence ID" value="EUA06708.1"/>
    <property type="molecule type" value="Genomic_DNA"/>
</dbReference>
<feature type="region of interest" description="Disordered" evidence="1">
    <location>
        <begin position="1"/>
        <end position="58"/>
    </location>
</feature>
<dbReference type="AlphaFoldDB" id="X7YJL1"/>
<name>X7YJL1_MYCXE</name>
<gene>
    <name evidence="2" type="ORF">I553_0467</name>
</gene>
<reference evidence="2" key="1">
    <citation type="submission" date="2014-01" db="EMBL/GenBank/DDBJ databases">
        <authorList>
            <person name="Brown-Elliot B."/>
            <person name="Wallace R."/>
            <person name="Lenaerts A."/>
            <person name="Ordway D."/>
            <person name="DeGroote M.A."/>
            <person name="Parker T."/>
            <person name="Sizemore C."/>
            <person name="Tallon L.J."/>
            <person name="Sadzewicz L.K."/>
            <person name="Sengamalay N."/>
            <person name="Fraser C.M."/>
            <person name="Hine E."/>
            <person name="Shefchek K.A."/>
            <person name="Das S.P."/>
            <person name="Tettelin H."/>
        </authorList>
    </citation>
    <scope>NUCLEOTIDE SEQUENCE [LARGE SCALE GENOMIC DNA]</scope>
    <source>
        <strain evidence="2">4042</strain>
    </source>
</reference>
<dbReference type="PATRIC" id="fig|1299334.3.peg.10050"/>
<protein>
    <submittedName>
        <fullName evidence="2">Uncharacterized protein</fullName>
    </submittedName>
</protein>
<accession>X7YJL1</accession>
<proteinExistence type="predicted"/>
<sequence>MYPPAVGIAHPPIPAAARSRPPIRAVHRNRPGTGPAAPKTQMSPPPPSRRRCRTWRPR</sequence>
<feature type="compositionally biased region" description="Low complexity" evidence="1">
    <location>
        <begin position="1"/>
        <end position="24"/>
    </location>
</feature>
<comment type="caution">
    <text evidence="2">The sequence shown here is derived from an EMBL/GenBank/DDBJ whole genome shotgun (WGS) entry which is preliminary data.</text>
</comment>
<organism evidence="2">
    <name type="scientific">Mycobacterium xenopi 4042</name>
    <dbReference type="NCBI Taxonomy" id="1299334"/>
    <lineage>
        <taxon>Bacteria</taxon>
        <taxon>Bacillati</taxon>
        <taxon>Actinomycetota</taxon>
        <taxon>Actinomycetes</taxon>
        <taxon>Mycobacteriales</taxon>
        <taxon>Mycobacteriaceae</taxon>
        <taxon>Mycobacterium</taxon>
    </lineage>
</organism>
<feature type="compositionally biased region" description="Basic residues" evidence="1">
    <location>
        <begin position="48"/>
        <end position="58"/>
    </location>
</feature>
<evidence type="ECO:0000256" key="1">
    <source>
        <dbReference type="SAM" id="MobiDB-lite"/>
    </source>
</evidence>